<evidence type="ECO:0000256" key="7">
    <source>
        <dbReference type="ARBA" id="ARBA00023125"/>
    </source>
</evidence>
<evidence type="ECO:0000256" key="12">
    <source>
        <dbReference type="SAM" id="MobiDB-lite"/>
    </source>
</evidence>
<dbReference type="FunFam" id="3.30.50.10:FF:000003">
    <property type="entry name" value="Nuclear orphan receptor ROR-beta"/>
    <property type="match status" value="1"/>
</dbReference>
<dbReference type="Pfam" id="PF00104">
    <property type="entry name" value="Hormone_recep"/>
    <property type="match status" value="1"/>
</dbReference>
<keyword evidence="2" id="KW-0217">Developmental protein</keyword>
<feature type="domain" description="NR LBD" evidence="14">
    <location>
        <begin position="237"/>
        <end position="475"/>
    </location>
</feature>
<evidence type="ECO:0000256" key="6">
    <source>
        <dbReference type="ARBA" id="ARBA00023015"/>
    </source>
</evidence>
<feature type="compositionally biased region" description="Basic and acidic residues" evidence="12">
    <location>
        <begin position="99"/>
        <end position="111"/>
    </location>
</feature>
<dbReference type="SUPFAM" id="SSF48508">
    <property type="entry name" value="Nuclear receptor ligand-binding domain"/>
    <property type="match status" value="1"/>
</dbReference>
<dbReference type="Pfam" id="PF00105">
    <property type="entry name" value="zf-C4"/>
    <property type="match status" value="1"/>
</dbReference>
<dbReference type="Gene3D" id="1.10.565.10">
    <property type="entry name" value="Retinoid X Receptor"/>
    <property type="match status" value="1"/>
</dbReference>
<dbReference type="PRINTS" id="PR00398">
    <property type="entry name" value="STRDHORMONER"/>
</dbReference>
<dbReference type="PROSITE" id="PS00031">
    <property type="entry name" value="NUCLEAR_REC_DBD_1"/>
    <property type="match status" value="1"/>
</dbReference>
<evidence type="ECO:0000256" key="4">
    <source>
        <dbReference type="ARBA" id="ARBA00022771"/>
    </source>
</evidence>
<name>A0A8C2CLZ7_CYPCA</name>
<dbReference type="SMART" id="SM00399">
    <property type="entry name" value="ZnF_C4"/>
    <property type="match status" value="1"/>
</dbReference>
<dbReference type="Gene3D" id="3.30.50.10">
    <property type="entry name" value="Erythroid Transcription Factor GATA-1, subunit A"/>
    <property type="match status" value="1"/>
</dbReference>
<dbReference type="Proteomes" id="UP000694701">
    <property type="component" value="Unplaced"/>
</dbReference>
<feature type="region of interest" description="Disordered" evidence="12">
    <location>
        <begin position="180"/>
        <end position="208"/>
    </location>
</feature>
<dbReference type="PANTHER" id="PTHR45805">
    <property type="entry name" value="NUCLEAR HORMONE RECEPTOR HR3-RELATED"/>
    <property type="match status" value="1"/>
</dbReference>
<dbReference type="GO" id="GO:0004879">
    <property type="term" value="F:nuclear receptor activity"/>
    <property type="evidence" value="ECO:0007669"/>
    <property type="project" value="InterPro"/>
</dbReference>
<feature type="compositionally biased region" description="Basic and acidic residues" evidence="12">
    <location>
        <begin position="199"/>
        <end position="208"/>
    </location>
</feature>
<dbReference type="PROSITE" id="PS51843">
    <property type="entry name" value="NR_LBD"/>
    <property type="match status" value="1"/>
</dbReference>
<feature type="domain" description="Nuclear receptor" evidence="13">
    <location>
        <begin position="15"/>
        <end position="90"/>
    </location>
</feature>
<evidence type="ECO:0000256" key="1">
    <source>
        <dbReference type="ARBA" id="ARBA00004123"/>
    </source>
</evidence>
<dbReference type="PRINTS" id="PR00047">
    <property type="entry name" value="STROIDFINGER"/>
</dbReference>
<evidence type="ECO:0000259" key="13">
    <source>
        <dbReference type="PROSITE" id="PS51030"/>
    </source>
</evidence>
<dbReference type="InterPro" id="IPR000536">
    <property type="entry name" value="Nucl_hrmn_rcpt_lig-bd"/>
</dbReference>
<dbReference type="InterPro" id="IPR001628">
    <property type="entry name" value="Znf_hrmn_rcpt"/>
</dbReference>
<evidence type="ECO:0000313" key="15">
    <source>
        <dbReference type="Ensembl" id="ENSCCRP00020013319.1"/>
    </source>
</evidence>
<dbReference type="SUPFAM" id="SSF57716">
    <property type="entry name" value="Glucocorticoid receptor-like (DNA-binding domain)"/>
    <property type="match status" value="1"/>
</dbReference>
<dbReference type="PROSITE" id="PS51030">
    <property type="entry name" value="NUCLEAR_REC_DBD_2"/>
    <property type="match status" value="1"/>
</dbReference>
<feature type="compositionally biased region" description="Low complexity" evidence="12">
    <location>
        <begin position="134"/>
        <end position="152"/>
    </location>
</feature>
<evidence type="ECO:0000259" key="14">
    <source>
        <dbReference type="PROSITE" id="PS51843"/>
    </source>
</evidence>
<evidence type="ECO:0000313" key="16">
    <source>
        <dbReference type="Proteomes" id="UP000694701"/>
    </source>
</evidence>
<organism evidence="15 16">
    <name type="scientific">Cyprinus carpio</name>
    <name type="common">Common carp</name>
    <dbReference type="NCBI Taxonomy" id="7962"/>
    <lineage>
        <taxon>Eukaryota</taxon>
        <taxon>Metazoa</taxon>
        <taxon>Chordata</taxon>
        <taxon>Craniata</taxon>
        <taxon>Vertebrata</taxon>
        <taxon>Euteleostomi</taxon>
        <taxon>Actinopterygii</taxon>
        <taxon>Neopterygii</taxon>
        <taxon>Teleostei</taxon>
        <taxon>Ostariophysi</taxon>
        <taxon>Cypriniformes</taxon>
        <taxon>Cyprinidae</taxon>
        <taxon>Cyprininae</taxon>
        <taxon>Cyprinus</taxon>
    </lineage>
</organism>
<evidence type="ECO:0000256" key="5">
    <source>
        <dbReference type="ARBA" id="ARBA00022833"/>
    </source>
</evidence>
<dbReference type="InterPro" id="IPR001723">
    <property type="entry name" value="Nuclear_hrmn_rcpt"/>
</dbReference>
<dbReference type="PANTHER" id="PTHR45805:SF7">
    <property type="entry name" value="NUCLEAR RECEPTOR ROR-BETA-LIKE"/>
    <property type="match status" value="1"/>
</dbReference>
<keyword evidence="6 11" id="KW-0805">Transcription regulation</keyword>
<feature type="region of interest" description="Disordered" evidence="12">
    <location>
        <begin position="99"/>
        <end position="152"/>
    </location>
</feature>
<dbReference type="PRINTS" id="PR01293">
    <property type="entry name" value="RORNUCRECPTR"/>
</dbReference>
<comment type="similarity">
    <text evidence="11">Belongs to the nuclear hormone receptor family.</text>
</comment>
<keyword evidence="10 11" id="KW-0539">Nucleus</keyword>
<keyword evidence="7 11" id="KW-0238">DNA-binding</keyword>
<evidence type="ECO:0000256" key="8">
    <source>
        <dbReference type="ARBA" id="ARBA00023163"/>
    </source>
</evidence>
<sequence length="483" mass="54535">MFHVPLLPLLAQIEVIPCKICGDKSSGIHYGVITCEGCKGFFRRSQQNNAIYSCSRQRNCLIDRTNRNRCQHCRLQKCLALGMSRDAVKFGRMSKKQRDSLYAEVQKHQQSQERTGGLGNGVPSHAGDEVGENGSSHSRAYSRGSSTTLSDLDDITTLPDGLFFDLPLTPEEAADYCNLELLGGSGGSSSSSQSSPEPNRQEFSDTTRIKHEYQTVHETGLYTRSLLNPPEGCSLMEIERITQNVVKSHIETSQYSTEELKRFAWTLYTPEEIRVYQNKSTEIMWQQCAVYITNAIQYVVEFAKRISGFLDLCQNDQIILLKAGCLDVLLIRMCRAYNPINNTLLFDGKFASPQLFKALGCDDLVGAVFEMAKTLSRLQLSEEEMALFSATVLLSPDRPWLTDAQKVQKLQEKVYVALQHCLRKSGAPEEKLAKMVSKLPMMKSICKLHIDKLEFFRLLHPETAYNFPALYREVFFLNPCKTV</sequence>
<dbReference type="Ensembl" id="ENSCCRT00020014697.1">
    <property type="protein sequence ID" value="ENSCCRP00020013319.1"/>
    <property type="gene ID" value="ENSCCRG00020006309.1"/>
</dbReference>
<dbReference type="InterPro" id="IPR044101">
    <property type="entry name" value="NR_DBD_ROR"/>
</dbReference>
<dbReference type="InterPro" id="IPR013088">
    <property type="entry name" value="Znf_NHR/GATA"/>
</dbReference>
<dbReference type="InterPro" id="IPR035500">
    <property type="entry name" value="NHR-like_dom_sf"/>
</dbReference>
<evidence type="ECO:0000256" key="3">
    <source>
        <dbReference type="ARBA" id="ARBA00022723"/>
    </source>
</evidence>
<evidence type="ECO:0000256" key="9">
    <source>
        <dbReference type="ARBA" id="ARBA00023170"/>
    </source>
</evidence>
<dbReference type="GO" id="GO:0005634">
    <property type="term" value="C:nucleus"/>
    <property type="evidence" value="ECO:0007669"/>
    <property type="project" value="UniProtKB-SubCell"/>
</dbReference>
<keyword evidence="9 11" id="KW-0675">Receptor</keyword>
<accession>A0A8C2CLZ7</accession>
<dbReference type="GO" id="GO:0008270">
    <property type="term" value="F:zinc ion binding"/>
    <property type="evidence" value="ECO:0007669"/>
    <property type="project" value="UniProtKB-KW"/>
</dbReference>
<evidence type="ECO:0000256" key="10">
    <source>
        <dbReference type="ARBA" id="ARBA00023242"/>
    </source>
</evidence>
<keyword evidence="3 11" id="KW-0479">Metal-binding</keyword>
<dbReference type="GO" id="GO:0000978">
    <property type="term" value="F:RNA polymerase II cis-regulatory region sequence-specific DNA binding"/>
    <property type="evidence" value="ECO:0007669"/>
    <property type="project" value="TreeGrafter"/>
</dbReference>
<dbReference type="AlphaFoldDB" id="A0A8C2CLZ7"/>
<evidence type="ECO:0000256" key="2">
    <source>
        <dbReference type="ARBA" id="ARBA00022473"/>
    </source>
</evidence>
<dbReference type="SMART" id="SM00430">
    <property type="entry name" value="HOLI"/>
    <property type="match status" value="1"/>
</dbReference>
<keyword evidence="4 11" id="KW-0863">Zinc-finger</keyword>
<protein>
    <submittedName>
        <fullName evidence="15">RAR-related orphan receptor C a</fullName>
    </submittedName>
</protein>
<reference evidence="15" key="1">
    <citation type="submission" date="2025-08" db="UniProtKB">
        <authorList>
            <consortium name="Ensembl"/>
        </authorList>
    </citation>
    <scope>IDENTIFICATION</scope>
</reference>
<evidence type="ECO:0000256" key="11">
    <source>
        <dbReference type="RuleBase" id="RU004334"/>
    </source>
</evidence>
<proteinExistence type="inferred from homology"/>
<comment type="subcellular location">
    <subcellularLocation>
        <location evidence="1 11">Nucleus</location>
    </subcellularLocation>
</comment>
<dbReference type="CDD" id="cd06968">
    <property type="entry name" value="NR_DBD_ROR"/>
    <property type="match status" value="1"/>
</dbReference>
<keyword evidence="8 11" id="KW-0804">Transcription</keyword>
<dbReference type="InterPro" id="IPR003079">
    <property type="entry name" value="ROR_rcpt"/>
</dbReference>
<keyword evidence="5 11" id="KW-0862">Zinc</keyword>